<dbReference type="AlphaFoldDB" id="A0A2R6TCQ1"/>
<sequence length="187" mass="21560">MERYMLHLKNSSDLNRKMAKDILRKSRIITSGMNLTLRDCRVSKKYVELDTTIAKSDLDELIDKLSSIGPLDHAKHVVEEIVEKEKAISEGIDYFNNERFWECHEILEGVWKNCDGNEKFLVQGLILVAAGLVHYQKDEDLVCISIFNRALEKLENSNGQYYDIDIDKIKQTITEMITSKSVSSFLI</sequence>
<dbReference type="InterPro" id="IPR005500">
    <property type="entry name" value="DUF309"/>
</dbReference>
<organism evidence="1 2">
    <name type="scientific">Candidatus Nitrosopelagicus brevis</name>
    <dbReference type="NCBI Taxonomy" id="1410606"/>
    <lineage>
        <taxon>Archaea</taxon>
        <taxon>Nitrososphaerota</taxon>
    </lineage>
</organism>
<dbReference type="Pfam" id="PF03745">
    <property type="entry name" value="DUF309"/>
    <property type="match status" value="1"/>
</dbReference>
<dbReference type="EMBL" id="LXWN01000001">
    <property type="protein sequence ID" value="PTL88300.1"/>
    <property type="molecule type" value="Genomic_DNA"/>
</dbReference>
<dbReference type="OrthoDB" id="28179at2157"/>
<evidence type="ECO:0000313" key="2">
    <source>
        <dbReference type="Proteomes" id="UP000241022"/>
    </source>
</evidence>
<dbReference type="Gene3D" id="1.10.3450.10">
    <property type="entry name" value="TTHA0068-like"/>
    <property type="match status" value="1"/>
</dbReference>
<dbReference type="PANTHER" id="PTHR34796">
    <property type="entry name" value="EXPRESSED PROTEIN"/>
    <property type="match status" value="1"/>
</dbReference>
<dbReference type="InterPro" id="IPR023203">
    <property type="entry name" value="TTHA0068_sf"/>
</dbReference>
<evidence type="ECO:0000313" key="1">
    <source>
        <dbReference type="EMBL" id="PTL88300.1"/>
    </source>
</evidence>
<accession>A0A2R6TCQ1</accession>
<dbReference type="RefSeq" id="WP_048105769.1">
    <property type="nucleotide sequence ID" value="NZ_CP007026.1"/>
</dbReference>
<name>A0A2R6TCQ1_9ARCH</name>
<comment type="caution">
    <text evidence="1">The sequence shown here is derived from an EMBL/GenBank/DDBJ whole genome shotgun (WGS) entry which is preliminary data.</text>
</comment>
<reference evidence="1 2" key="2">
    <citation type="submission" date="2018-04" db="EMBL/GenBank/DDBJ databases">
        <title>Transcriptomics of ammonia oxidizing archaea.</title>
        <authorList>
            <person name="Carini P."/>
        </authorList>
    </citation>
    <scope>NUCLEOTIDE SEQUENCE [LARGE SCALE GENOMIC DNA]</scope>
    <source>
        <strain evidence="1 2">U25</strain>
    </source>
</reference>
<dbReference type="GeneID" id="24816978"/>
<dbReference type="PANTHER" id="PTHR34796:SF1">
    <property type="entry name" value="EXPRESSED PROTEIN"/>
    <property type="match status" value="1"/>
</dbReference>
<dbReference type="SUPFAM" id="SSF140663">
    <property type="entry name" value="TTHA0068-like"/>
    <property type="match status" value="1"/>
</dbReference>
<protein>
    <recommendedName>
        <fullName evidence="3">PF03745 domain protein</fullName>
    </recommendedName>
</protein>
<evidence type="ECO:0008006" key="3">
    <source>
        <dbReference type="Google" id="ProtNLM"/>
    </source>
</evidence>
<proteinExistence type="predicted"/>
<reference evidence="2" key="1">
    <citation type="submission" date="2016-05" db="EMBL/GenBank/DDBJ databases">
        <authorList>
            <person name="Dupont C."/>
            <person name="Santoro A."/>
        </authorList>
    </citation>
    <scope>NUCLEOTIDE SEQUENCE [LARGE SCALE GENOMIC DNA]</scope>
    <source>
        <strain evidence="2">U25</strain>
    </source>
</reference>
<keyword evidence="2" id="KW-1185">Reference proteome</keyword>
<dbReference type="Proteomes" id="UP000241022">
    <property type="component" value="Unassembled WGS sequence"/>
</dbReference>
<gene>
    <name evidence="1" type="ORF">A7X95_03310</name>
</gene>